<comment type="caution">
    <text evidence="1">The sequence shown here is derived from an EMBL/GenBank/DDBJ whole genome shotgun (WGS) entry which is preliminary data.</text>
</comment>
<evidence type="ECO:0000313" key="1">
    <source>
        <dbReference type="EMBL" id="MFM0008094.1"/>
    </source>
</evidence>
<name>A0ABW9B8T1_9BURK</name>
<gene>
    <name evidence="1" type="ORF">PQR57_45170</name>
</gene>
<reference evidence="1 2" key="1">
    <citation type="journal article" date="2024" name="Chem. Sci.">
        <title>Discovery of megapolipeptins by genome mining of a Burkholderiales bacteria collection.</title>
        <authorList>
            <person name="Paulo B.S."/>
            <person name="Recchia M.J.J."/>
            <person name="Lee S."/>
            <person name="Fergusson C.H."/>
            <person name="Romanowski S.B."/>
            <person name="Hernandez A."/>
            <person name="Krull N."/>
            <person name="Liu D.Y."/>
            <person name="Cavanagh H."/>
            <person name="Bos A."/>
            <person name="Gray C.A."/>
            <person name="Murphy B.T."/>
            <person name="Linington R.G."/>
            <person name="Eustaquio A.S."/>
        </authorList>
    </citation>
    <scope>NUCLEOTIDE SEQUENCE [LARGE SCALE GENOMIC DNA]</scope>
    <source>
        <strain evidence="1 2">RL17-350-BIC-A</strain>
    </source>
</reference>
<accession>A0ABW9B8T1</accession>
<keyword evidence="2" id="KW-1185">Reference proteome</keyword>
<evidence type="ECO:0000313" key="2">
    <source>
        <dbReference type="Proteomes" id="UP001629230"/>
    </source>
</evidence>
<protein>
    <submittedName>
        <fullName evidence="1">Uncharacterized protein</fullName>
    </submittedName>
</protein>
<dbReference type="Proteomes" id="UP001629230">
    <property type="component" value="Unassembled WGS sequence"/>
</dbReference>
<sequence>MRAQQRGGRVFENRFTISAPESRCAVTATNFSDGFMLHFEHELFGFNTDRADGLDGGKYRRIDSDLGYPRWTNNLAPREQIAIQLEDLPGRSL</sequence>
<dbReference type="EMBL" id="JAQQEZ010000080">
    <property type="protein sequence ID" value="MFM0008094.1"/>
    <property type="molecule type" value="Genomic_DNA"/>
</dbReference>
<proteinExistence type="predicted"/>
<organism evidence="1 2">
    <name type="scientific">Paraburkholderia dipogonis</name>
    <dbReference type="NCBI Taxonomy" id="1211383"/>
    <lineage>
        <taxon>Bacteria</taxon>
        <taxon>Pseudomonadati</taxon>
        <taxon>Pseudomonadota</taxon>
        <taxon>Betaproteobacteria</taxon>
        <taxon>Burkholderiales</taxon>
        <taxon>Burkholderiaceae</taxon>
        <taxon>Paraburkholderia</taxon>
    </lineage>
</organism>
<dbReference type="RefSeq" id="WP_408182982.1">
    <property type="nucleotide sequence ID" value="NZ_JAQQEZ010000080.1"/>
</dbReference>